<feature type="non-terminal residue" evidence="6">
    <location>
        <position position="153"/>
    </location>
</feature>
<comment type="similarity">
    <text evidence="2">Belongs to the ADIPOR family.</text>
</comment>
<dbReference type="eggNOG" id="KOG0748">
    <property type="taxonomic scope" value="Eukaryota"/>
</dbReference>
<protein>
    <submittedName>
        <fullName evidence="6">Uncharacterized protein</fullName>
    </submittedName>
</protein>
<organism>
    <name type="scientific">Branchiostoma floridae</name>
    <name type="common">Florida lancelet</name>
    <name type="synonym">Amphioxus</name>
    <dbReference type="NCBI Taxonomy" id="7739"/>
    <lineage>
        <taxon>Eukaryota</taxon>
        <taxon>Metazoa</taxon>
        <taxon>Chordata</taxon>
        <taxon>Cephalochordata</taxon>
        <taxon>Leptocardii</taxon>
        <taxon>Amphioxiformes</taxon>
        <taxon>Branchiostomatidae</taxon>
        <taxon>Branchiostoma</taxon>
    </lineage>
</organism>
<dbReference type="EMBL" id="GG666539">
    <property type="protein sequence ID" value="EEN57676.1"/>
    <property type="molecule type" value="Genomic_DNA"/>
</dbReference>
<evidence type="ECO:0000256" key="5">
    <source>
        <dbReference type="ARBA" id="ARBA00023136"/>
    </source>
</evidence>
<evidence type="ECO:0000256" key="3">
    <source>
        <dbReference type="ARBA" id="ARBA00022692"/>
    </source>
</evidence>
<accession>C3YQ38</accession>
<keyword evidence="3" id="KW-0812">Transmembrane</keyword>
<dbReference type="InParanoid" id="C3YQ38"/>
<reference evidence="6" key="1">
    <citation type="journal article" date="2008" name="Nature">
        <title>The amphioxus genome and the evolution of the chordate karyotype.</title>
        <authorList>
            <consortium name="US DOE Joint Genome Institute (JGI-PGF)"/>
            <person name="Putnam N.H."/>
            <person name="Butts T."/>
            <person name="Ferrier D.E.K."/>
            <person name="Furlong R.F."/>
            <person name="Hellsten U."/>
            <person name="Kawashima T."/>
            <person name="Robinson-Rechavi M."/>
            <person name="Shoguchi E."/>
            <person name="Terry A."/>
            <person name="Yu J.-K."/>
            <person name="Benito-Gutierrez E.L."/>
            <person name="Dubchak I."/>
            <person name="Garcia-Fernandez J."/>
            <person name="Gibson-Brown J.J."/>
            <person name="Grigoriev I.V."/>
            <person name="Horton A.C."/>
            <person name="de Jong P.J."/>
            <person name="Jurka J."/>
            <person name="Kapitonov V.V."/>
            <person name="Kohara Y."/>
            <person name="Kuroki Y."/>
            <person name="Lindquist E."/>
            <person name="Lucas S."/>
            <person name="Osoegawa K."/>
            <person name="Pennacchio L.A."/>
            <person name="Salamov A.A."/>
            <person name="Satou Y."/>
            <person name="Sauka-Spengler T."/>
            <person name="Schmutz J."/>
            <person name="Shin-I T."/>
            <person name="Toyoda A."/>
            <person name="Bronner-Fraser M."/>
            <person name="Fujiyama A."/>
            <person name="Holland L.Z."/>
            <person name="Holland P.W.H."/>
            <person name="Satoh N."/>
            <person name="Rokhsar D.S."/>
        </authorList>
    </citation>
    <scope>NUCLEOTIDE SEQUENCE [LARGE SCALE GENOMIC DNA]</scope>
    <source>
        <strain evidence="6">S238N-H82</strain>
        <tissue evidence="6">Testes</tissue>
    </source>
</reference>
<sequence length="153" mass="17872">MLMDFPIPIWMILTHAHVIDEKTLERLTVVWSGQHLGVAVFTTDSKLLQHFSKIKHTTGKPHAQSSCGGYTCRHLTTFAIEGMMQLPRMPCTKRSEDVPVLFREPYVHDGYRPPHQPWHYYLLSLFQIHNEVMNAWTHLIPFSILLYNVFTRT</sequence>
<comment type="subcellular location">
    <subcellularLocation>
        <location evidence="1">Membrane</location>
        <topology evidence="1">Multi-pass membrane protein</topology>
    </subcellularLocation>
</comment>
<dbReference type="GO" id="GO:0016020">
    <property type="term" value="C:membrane"/>
    <property type="evidence" value="ECO:0007669"/>
    <property type="project" value="UniProtKB-SubCell"/>
</dbReference>
<evidence type="ECO:0000256" key="1">
    <source>
        <dbReference type="ARBA" id="ARBA00004141"/>
    </source>
</evidence>
<evidence type="ECO:0000256" key="4">
    <source>
        <dbReference type="ARBA" id="ARBA00022989"/>
    </source>
</evidence>
<evidence type="ECO:0000256" key="2">
    <source>
        <dbReference type="ARBA" id="ARBA00007018"/>
    </source>
</evidence>
<proteinExistence type="inferred from homology"/>
<dbReference type="InterPro" id="IPR004254">
    <property type="entry name" value="AdipoR/HlyIII-related"/>
</dbReference>
<evidence type="ECO:0000313" key="6">
    <source>
        <dbReference type="EMBL" id="EEN57676.1"/>
    </source>
</evidence>
<dbReference type="PANTHER" id="PTHR20855">
    <property type="entry name" value="ADIPOR/PROGESTIN RECEPTOR-RELATED"/>
    <property type="match status" value="1"/>
</dbReference>
<keyword evidence="5" id="KW-0472">Membrane</keyword>
<keyword evidence="4" id="KW-1133">Transmembrane helix</keyword>
<dbReference type="AlphaFoldDB" id="C3YQ38"/>
<dbReference type="PANTHER" id="PTHR20855:SF92">
    <property type="entry name" value="PROGESTIN AND ADIPOQ RECEPTOR FAMILY MEMBER 3-LIKE"/>
    <property type="match status" value="1"/>
</dbReference>
<gene>
    <name evidence="6" type="ORF">BRAFLDRAFT_85743</name>
</gene>
<name>C3YQ38_BRAFL</name>